<feature type="binding site" evidence="7">
    <location>
        <begin position="146"/>
        <end position="147"/>
    </location>
    <ligand>
        <name>ATP</name>
        <dbReference type="ChEBI" id="CHEBI:30616"/>
    </ligand>
</feature>
<feature type="active site" description="Proton acceptor" evidence="6">
    <location>
        <position position="142"/>
    </location>
</feature>
<evidence type="ECO:0000256" key="4">
    <source>
        <dbReference type="ARBA" id="ARBA00022777"/>
    </source>
</evidence>
<gene>
    <name evidence="11" type="ORF">EGYM00163_LOCUS7181</name>
</gene>
<dbReference type="PANTHER" id="PTHR24350">
    <property type="entry name" value="SERINE/THREONINE-PROTEIN KINASE IAL-RELATED"/>
    <property type="match status" value="1"/>
</dbReference>
<reference evidence="11" key="1">
    <citation type="submission" date="2021-01" db="EMBL/GenBank/DDBJ databases">
        <authorList>
            <person name="Corre E."/>
            <person name="Pelletier E."/>
            <person name="Niang G."/>
            <person name="Scheremetjew M."/>
            <person name="Finn R."/>
            <person name="Kale V."/>
            <person name="Holt S."/>
            <person name="Cochrane G."/>
            <person name="Meng A."/>
            <person name="Brown T."/>
            <person name="Cohen L."/>
        </authorList>
    </citation>
    <scope>NUCLEOTIDE SEQUENCE</scope>
    <source>
        <strain evidence="11">CCMP1594</strain>
    </source>
</reference>
<proteinExistence type="predicted"/>
<feature type="binding site" evidence="7">
    <location>
        <position position="47"/>
    </location>
    <ligand>
        <name>ATP</name>
        <dbReference type="ChEBI" id="CHEBI:30616"/>
    </ligand>
</feature>
<evidence type="ECO:0000256" key="3">
    <source>
        <dbReference type="ARBA" id="ARBA00022741"/>
    </source>
</evidence>
<evidence type="ECO:0000256" key="2">
    <source>
        <dbReference type="ARBA" id="ARBA00022679"/>
    </source>
</evidence>
<organism evidence="11">
    <name type="scientific">Eutreptiella gymnastica</name>
    <dbReference type="NCBI Taxonomy" id="73025"/>
    <lineage>
        <taxon>Eukaryota</taxon>
        <taxon>Discoba</taxon>
        <taxon>Euglenozoa</taxon>
        <taxon>Euglenida</taxon>
        <taxon>Spirocuta</taxon>
        <taxon>Euglenophyceae</taxon>
        <taxon>Eutreptiales</taxon>
        <taxon>Eutreptiaceae</taxon>
        <taxon>Eutreptiella</taxon>
    </lineage>
</organism>
<dbReference type="AlphaFoldDB" id="A0A7S4CFX7"/>
<dbReference type="PROSITE" id="PS00108">
    <property type="entry name" value="PROTEIN_KINASE_ST"/>
    <property type="match status" value="1"/>
</dbReference>
<evidence type="ECO:0000259" key="10">
    <source>
        <dbReference type="PROSITE" id="PS50011"/>
    </source>
</evidence>
<dbReference type="InterPro" id="IPR008271">
    <property type="entry name" value="Ser/Thr_kinase_AS"/>
</dbReference>
<dbReference type="Pfam" id="PF00069">
    <property type="entry name" value="Pkinase"/>
    <property type="match status" value="1"/>
</dbReference>
<dbReference type="PROSITE" id="PS50011">
    <property type="entry name" value="PROTEIN_KINASE_DOM"/>
    <property type="match status" value="1"/>
</dbReference>
<keyword evidence="4" id="KW-0418">Kinase</keyword>
<dbReference type="InterPro" id="IPR030616">
    <property type="entry name" value="Aur-like"/>
</dbReference>
<evidence type="ECO:0000256" key="5">
    <source>
        <dbReference type="ARBA" id="ARBA00022840"/>
    </source>
</evidence>
<protein>
    <recommendedName>
        <fullName evidence="10">Protein kinase domain-containing protein</fullName>
    </recommendedName>
</protein>
<evidence type="ECO:0000313" key="11">
    <source>
        <dbReference type="EMBL" id="CAE0796062.1"/>
    </source>
</evidence>
<evidence type="ECO:0000256" key="6">
    <source>
        <dbReference type="PIRSR" id="PIRSR630616-1"/>
    </source>
</evidence>
<accession>A0A7S4CFX7</accession>
<dbReference type="CDD" id="cd05117">
    <property type="entry name" value="STKc_CAMK"/>
    <property type="match status" value="1"/>
</dbReference>
<evidence type="ECO:0000256" key="1">
    <source>
        <dbReference type="ARBA" id="ARBA00022527"/>
    </source>
</evidence>
<keyword evidence="2" id="KW-0808">Transferase</keyword>
<dbReference type="SMART" id="SM00220">
    <property type="entry name" value="S_TKc"/>
    <property type="match status" value="1"/>
</dbReference>
<feature type="domain" description="Protein kinase" evidence="10">
    <location>
        <begin position="18"/>
        <end position="293"/>
    </location>
</feature>
<keyword evidence="5 7" id="KW-0067">ATP-binding</keyword>
<evidence type="ECO:0000256" key="9">
    <source>
        <dbReference type="SAM" id="MobiDB-lite"/>
    </source>
</evidence>
<feature type="binding site" evidence="7">
    <location>
        <position position="162"/>
    </location>
    <ligand>
        <name>ATP</name>
        <dbReference type="ChEBI" id="CHEBI:30616"/>
    </ligand>
</feature>
<keyword evidence="3 7" id="KW-0547">Nucleotide-binding</keyword>
<feature type="compositionally biased region" description="Basic and acidic residues" evidence="9">
    <location>
        <begin position="329"/>
        <end position="341"/>
    </location>
</feature>
<evidence type="ECO:0000256" key="7">
    <source>
        <dbReference type="PIRSR" id="PIRSR630616-2"/>
    </source>
</evidence>
<dbReference type="FunFam" id="1.10.510.10:FF:000571">
    <property type="entry name" value="Maternal embryonic leucine zipper kinase"/>
    <property type="match status" value="1"/>
</dbReference>
<dbReference type="EMBL" id="HBJA01022476">
    <property type="protein sequence ID" value="CAE0796062.1"/>
    <property type="molecule type" value="Transcribed_RNA"/>
</dbReference>
<name>A0A7S4CFX7_9EUGL</name>
<dbReference type="Gene3D" id="1.10.510.10">
    <property type="entry name" value="Transferase(Phosphotransferase) domain 1"/>
    <property type="match status" value="1"/>
</dbReference>
<keyword evidence="1" id="KW-0723">Serine/threonine-protein kinase</keyword>
<dbReference type="SUPFAM" id="SSF56112">
    <property type="entry name" value="Protein kinase-like (PK-like)"/>
    <property type="match status" value="1"/>
</dbReference>
<dbReference type="GO" id="GO:0005524">
    <property type="term" value="F:ATP binding"/>
    <property type="evidence" value="ECO:0007669"/>
    <property type="project" value="UniProtKB-KW"/>
</dbReference>
<evidence type="ECO:0000256" key="8">
    <source>
        <dbReference type="PIRSR" id="PIRSR630616-3"/>
    </source>
</evidence>
<sequence length="378" mass="42071">MSGRIVPYSRLDSLSDSYEIGDLLAKGGFSEVFKGIHKKSGGPRAIKIMEKSILTGKRGMMVARETEILRRCSHPNLLTLYEVVETPTQMCLIMELVTGGDLYDYIVQRKSLTEEEAAKIIKAILKAVEYLHNATPPVVHRDIKPENVLIEDVQTERVMLSDFGLSKILNDPKMVECTPGGTSFYLPPEIIEGIKKHGARPRPTNVQDMKSLDLWSTGIVLYILLCGSPPFKGSIRDQAERQRLLNQINQGVSFPDNKWAGVSEQAKNLVSGLLQVEATKRLTVRQALAHPWILQRDSMPVQLKTPNIFLSEYKSKKEFNDEVDGACKGAHEGQKERKAAEKQIPLNPAGGSSAPAPQRPAFNPMQSSLVKARQMKNK</sequence>
<dbReference type="InterPro" id="IPR000719">
    <property type="entry name" value="Prot_kinase_dom"/>
</dbReference>
<feature type="cross-link" description="Glycyl lysine isopeptide (Lys-Gly) (interchain with G-Cter in SUMO2)" evidence="8">
    <location>
        <position position="144"/>
    </location>
</feature>
<dbReference type="InterPro" id="IPR011009">
    <property type="entry name" value="Kinase-like_dom_sf"/>
</dbReference>
<feature type="region of interest" description="Disordered" evidence="9">
    <location>
        <begin position="327"/>
        <end position="378"/>
    </location>
</feature>
<dbReference type="GO" id="GO:0004674">
    <property type="term" value="F:protein serine/threonine kinase activity"/>
    <property type="evidence" value="ECO:0007669"/>
    <property type="project" value="UniProtKB-KW"/>
</dbReference>